<dbReference type="AlphaFoldDB" id="A0A1I5PNU0"/>
<proteinExistence type="inferred from homology"/>
<dbReference type="Pfam" id="PF00126">
    <property type="entry name" value="HTH_1"/>
    <property type="match status" value="1"/>
</dbReference>
<evidence type="ECO:0000313" key="6">
    <source>
        <dbReference type="EMBL" id="SFP35704.1"/>
    </source>
</evidence>
<dbReference type="RefSeq" id="WP_017008333.1">
    <property type="nucleotide sequence ID" value="NZ_FOWR01000013.1"/>
</dbReference>
<dbReference type="Pfam" id="PF03466">
    <property type="entry name" value="LysR_substrate"/>
    <property type="match status" value="1"/>
</dbReference>
<dbReference type="PANTHER" id="PTHR30537:SF74">
    <property type="entry name" value="HTH-TYPE TRANSCRIPTIONAL REGULATOR TRPI"/>
    <property type="match status" value="1"/>
</dbReference>
<dbReference type="Proteomes" id="UP000182692">
    <property type="component" value="Unassembled WGS sequence"/>
</dbReference>
<dbReference type="Gene3D" id="1.10.10.10">
    <property type="entry name" value="Winged helix-like DNA-binding domain superfamily/Winged helix DNA-binding domain"/>
    <property type="match status" value="1"/>
</dbReference>
<accession>A0A1I5PNU0</accession>
<dbReference type="InterPro" id="IPR000847">
    <property type="entry name" value="LysR_HTH_N"/>
</dbReference>
<evidence type="ECO:0000259" key="5">
    <source>
        <dbReference type="PROSITE" id="PS50931"/>
    </source>
</evidence>
<dbReference type="GO" id="GO:0006351">
    <property type="term" value="P:DNA-templated transcription"/>
    <property type="evidence" value="ECO:0007669"/>
    <property type="project" value="TreeGrafter"/>
</dbReference>
<dbReference type="PROSITE" id="PS50931">
    <property type="entry name" value="HTH_LYSR"/>
    <property type="match status" value="1"/>
</dbReference>
<dbReference type="EMBL" id="FOWR01000013">
    <property type="protein sequence ID" value="SFP35704.1"/>
    <property type="molecule type" value="Genomic_DNA"/>
</dbReference>
<dbReference type="GeneID" id="35870161"/>
<evidence type="ECO:0000256" key="4">
    <source>
        <dbReference type="ARBA" id="ARBA00023163"/>
    </source>
</evidence>
<organism evidence="6 7">
    <name type="scientific">Enterovibrio norvegicus DSM 15893</name>
    <dbReference type="NCBI Taxonomy" id="1121869"/>
    <lineage>
        <taxon>Bacteria</taxon>
        <taxon>Pseudomonadati</taxon>
        <taxon>Pseudomonadota</taxon>
        <taxon>Gammaproteobacteria</taxon>
        <taxon>Vibrionales</taxon>
        <taxon>Vibrionaceae</taxon>
        <taxon>Enterovibrio</taxon>
    </lineage>
</organism>
<name>A0A1I5PNU0_9GAMM</name>
<dbReference type="InterPro" id="IPR036390">
    <property type="entry name" value="WH_DNA-bd_sf"/>
</dbReference>
<keyword evidence="2" id="KW-0805">Transcription regulation</keyword>
<dbReference type="InterPro" id="IPR005119">
    <property type="entry name" value="LysR_subst-bd"/>
</dbReference>
<dbReference type="GO" id="GO:0043565">
    <property type="term" value="F:sequence-specific DNA binding"/>
    <property type="evidence" value="ECO:0007669"/>
    <property type="project" value="TreeGrafter"/>
</dbReference>
<dbReference type="PRINTS" id="PR00039">
    <property type="entry name" value="HTHLYSR"/>
</dbReference>
<protein>
    <submittedName>
        <fullName evidence="6">Regulatory helix-turn-helix protein, lysR family</fullName>
    </submittedName>
</protein>
<evidence type="ECO:0000256" key="3">
    <source>
        <dbReference type="ARBA" id="ARBA00023125"/>
    </source>
</evidence>
<evidence type="ECO:0000256" key="1">
    <source>
        <dbReference type="ARBA" id="ARBA00009437"/>
    </source>
</evidence>
<dbReference type="PANTHER" id="PTHR30537">
    <property type="entry name" value="HTH-TYPE TRANSCRIPTIONAL REGULATOR"/>
    <property type="match status" value="1"/>
</dbReference>
<keyword evidence="3" id="KW-0238">DNA-binding</keyword>
<sequence>MTKPRRLTPPLNALRAFEASARHQSFAKAADELAVTPGAISQQVSSLESRLGLALFERVKQRLLLTPAGESYLAPLKESFDRMESATLDLLTYGGSGGKIKLGVLPTIATYWLIPKLSAFIEKHPHIEINMVTLELNFVSAERAPDLEGGLIDVGIFYGDGHWQNLEAQKLLDENTVAVASSALLARYGHTNPFRHAPLLQHSTRPQTWGDWAAHVQDPLLSPSGPSFEHFYMLKQAAISSLGIALLPDIFIQKELASGALIQIGDTSMASSSGYYVVYRKEQNASSHNIEAFCQWLQEEVRSA</sequence>
<dbReference type="OrthoDB" id="5526340at2"/>
<evidence type="ECO:0000313" key="7">
    <source>
        <dbReference type="Proteomes" id="UP000182692"/>
    </source>
</evidence>
<dbReference type="SUPFAM" id="SSF46785">
    <property type="entry name" value="Winged helix' DNA-binding domain"/>
    <property type="match status" value="1"/>
</dbReference>
<dbReference type="Gene3D" id="3.40.190.10">
    <property type="entry name" value="Periplasmic binding protein-like II"/>
    <property type="match status" value="2"/>
</dbReference>
<dbReference type="GO" id="GO:0003700">
    <property type="term" value="F:DNA-binding transcription factor activity"/>
    <property type="evidence" value="ECO:0007669"/>
    <property type="project" value="InterPro"/>
</dbReference>
<dbReference type="InterPro" id="IPR058163">
    <property type="entry name" value="LysR-type_TF_proteobact-type"/>
</dbReference>
<feature type="domain" description="HTH lysR-type" evidence="5">
    <location>
        <begin position="9"/>
        <end position="66"/>
    </location>
</feature>
<dbReference type="SUPFAM" id="SSF53850">
    <property type="entry name" value="Periplasmic binding protein-like II"/>
    <property type="match status" value="1"/>
</dbReference>
<keyword evidence="4" id="KW-0804">Transcription</keyword>
<dbReference type="FunFam" id="1.10.10.10:FF:000038">
    <property type="entry name" value="Glycine cleavage system transcriptional activator"/>
    <property type="match status" value="1"/>
</dbReference>
<comment type="similarity">
    <text evidence="1">Belongs to the LysR transcriptional regulatory family.</text>
</comment>
<evidence type="ECO:0000256" key="2">
    <source>
        <dbReference type="ARBA" id="ARBA00023015"/>
    </source>
</evidence>
<gene>
    <name evidence="6" type="ORF">SAMN03084138_01988</name>
</gene>
<dbReference type="STRING" id="1121869.SAMN03084138_01988"/>
<dbReference type="InterPro" id="IPR036388">
    <property type="entry name" value="WH-like_DNA-bd_sf"/>
</dbReference>
<reference evidence="6 7" key="1">
    <citation type="submission" date="2016-10" db="EMBL/GenBank/DDBJ databases">
        <authorList>
            <person name="de Groot N.N."/>
        </authorList>
    </citation>
    <scope>NUCLEOTIDE SEQUENCE [LARGE SCALE GENOMIC DNA]</scope>
    <source>
        <strain evidence="6 7">DSM 15893</strain>
    </source>
</reference>